<dbReference type="Proteomes" id="UP001497535">
    <property type="component" value="Unassembled WGS sequence"/>
</dbReference>
<accession>A0ACB1B1N2</accession>
<proteinExistence type="predicted"/>
<name>A0ACB1B1N2_MELEN</name>
<comment type="caution">
    <text evidence="1">The sequence shown here is derived from an EMBL/GenBank/DDBJ whole genome shotgun (WGS) entry which is preliminary data.</text>
</comment>
<protein>
    <submittedName>
        <fullName evidence="1">Uncharacterized protein</fullName>
    </submittedName>
</protein>
<gene>
    <name evidence="1" type="ORF">MENTE1834_LOCUS46066</name>
</gene>
<reference evidence="1" key="1">
    <citation type="submission" date="2023-11" db="EMBL/GenBank/DDBJ databases">
        <authorList>
            <person name="Poullet M."/>
        </authorList>
    </citation>
    <scope>NUCLEOTIDE SEQUENCE</scope>
    <source>
        <strain evidence="1">E1834</strain>
    </source>
</reference>
<evidence type="ECO:0000313" key="1">
    <source>
        <dbReference type="EMBL" id="CAK5117558.1"/>
    </source>
</evidence>
<sequence length="1013" mass="113725">MSTEIDFPRGGSTKLQSSLQTDLKKANKEKRGVKRNSSNIQNPPKDPNGPVDNDNEEYATAFRQNMSVELLAQNMRGLAFVKFIGDIEVILECVDGIRLVLPADKISRIFNNQMSTTKANLNNIFHKGQAFAFTVVNEKSGAIIDLGFSSSSVKGFVQAEHLPPYLQLDKLFIGQVALFSVRERPNKETRVIKLTGFVGLDVLDGSDDFDQKQLMPGTIIQVTPEKNVLNGLFASIKNGQKVYIRKVHLPPRLRLDSPQVLKPFRACVVCVQPNSSVLVLNAHPDIIALSKLEKRLLPEFKIGSEHKFRIIGYSPMERLLNVSMKKSDMKQTVFSIENVVPCAVLNGTIKSIRDTGIIIEFGDGFTGFVCAMHVLDKPVDKWQSRFKKGQKLRCRVLFIDSASNRIMLTSKPSLVKKPGNEKFITTFDKNLEGAVSTGVIIKHLEGGSLLIAFFNRITGIMRPNELIGLPEAATKIGCCIKVRVQSVDPKRSQMILEQPIHAIGIGVNKQKKTLTTNSQKITTNTKLAKPFRIYNAEVIGPWPYGGTSSATTAELLIPGGSVGRLHVSELNNLDEYGEGSCPMQQFLERNTGKMINIKVLSVSKRKAFPVKGKRLLEERRKSNRIVECTARCDKLQESRRKLSILNYRSVFKPGNVVAVFIVSKSSNTTNNVFAEINPDFSAIISRENIKINSKLDHQNSAISVDDLFDSGELRFGKVIGVNKTNRGRIVLLELVDASNCDFDGESTKNLSNDVIMSEYDNDSTDESDDNTFNGECDGVDDEPLEEEENEIGEGSGSAQEFEQILLTNPNSISHWISYIQFMTRKSTSKKNYILGKEVVERALQTIAFESDNDLSKIWRSYLYLEVLLGNEKSLKECFKRACAATEPLKTHKYLIDLLKKQPNAEGREMEIRGYFESLIKKSNEIEPWFAFAKHLLQQNDSNQILQLLRRAIQCTEKRKHLQLIKGFARLEAQYGDVERSKTMQELIKNYKEVGKQIDIQSLERALGVRIEQN</sequence>
<organism evidence="1 2">
    <name type="scientific">Meloidogyne enterolobii</name>
    <name type="common">Root-knot nematode worm</name>
    <name type="synonym">Meloidogyne mayaguensis</name>
    <dbReference type="NCBI Taxonomy" id="390850"/>
    <lineage>
        <taxon>Eukaryota</taxon>
        <taxon>Metazoa</taxon>
        <taxon>Ecdysozoa</taxon>
        <taxon>Nematoda</taxon>
        <taxon>Chromadorea</taxon>
        <taxon>Rhabditida</taxon>
        <taxon>Tylenchina</taxon>
        <taxon>Tylenchomorpha</taxon>
        <taxon>Tylenchoidea</taxon>
        <taxon>Meloidogynidae</taxon>
        <taxon>Meloidogyninae</taxon>
        <taxon>Meloidogyne</taxon>
    </lineage>
</organism>
<evidence type="ECO:0000313" key="2">
    <source>
        <dbReference type="Proteomes" id="UP001497535"/>
    </source>
</evidence>
<keyword evidence="2" id="KW-1185">Reference proteome</keyword>
<dbReference type="EMBL" id="CAVMJV010000160">
    <property type="protein sequence ID" value="CAK5117558.1"/>
    <property type="molecule type" value="Genomic_DNA"/>
</dbReference>